<dbReference type="PIRSF" id="PIRSF020419">
    <property type="entry name" value="Fe_uptake_reg_CjrA_prd"/>
    <property type="match status" value="1"/>
</dbReference>
<keyword evidence="5" id="KW-1185">Reference proteome</keyword>
<dbReference type="EMBL" id="CP087830">
    <property type="protein sequence ID" value="UZA02322.1"/>
    <property type="molecule type" value="Genomic_DNA"/>
</dbReference>
<dbReference type="RefSeq" id="WP_078273552.1">
    <property type="nucleotide sequence ID" value="NZ_CP030241.1"/>
</dbReference>
<evidence type="ECO:0000313" key="2">
    <source>
        <dbReference type="EMBL" id="UZA02322.1"/>
    </source>
</evidence>
<accession>A0AAQ2SYN7</accession>
<dbReference type="GeneID" id="77188105"/>
<organism evidence="3 4">
    <name type="scientific">Moraxella bovis</name>
    <dbReference type="NCBI Taxonomy" id="476"/>
    <lineage>
        <taxon>Bacteria</taxon>
        <taxon>Pseudomonadati</taxon>
        <taxon>Pseudomonadota</taxon>
        <taxon>Gammaproteobacteria</taxon>
        <taxon>Moraxellales</taxon>
        <taxon>Moraxellaceae</taxon>
        <taxon>Moraxella</taxon>
    </lineage>
</organism>
<feature type="domain" description="Haem-binding uptake Tiki superfamily ChaN" evidence="1">
    <location>
        <begin position="59"/>
        <end position="255"/>
    </location>
</feature>
<dbReference type="InterPro" id="IPR016773">
    <property type="entry name" value="Fe3_uptake_reg_CjrA_prd"/>
</dbReference>
<dbReference type="AlphaFoldDB" id="A0AAQ2SYN7"/>
<dbReference type="Proteomes" id="UP001163632">
    <property type="component" value="Chromosome"/>
</dbReference>
<keyword evidence="3" id="KW-0449">Lipoprotein</keyword>
<name>A0AAQ2SYN7_MORBO</name>
<dbReference type="KEGG" id="mboi:DQF64_09880"/>
<evidence type="ECO:0000313" key="4">
    <source>
        <dbReference type="Proteomes" id="UP001163283"/>
    </source>
</evidence>
<dbReference type="Gene3D" id="3.40.50.11550">
    <property type="match status" value="1"/>
</dbReference>
<gene>
    <name evidence="2" type="ORF">LP092_10090</name>
    <name evidence="3" type="ORF">LP129_10045</name>
</gene>
<evidence type="ECO:0000259" key="1">
    <source>
        <dbReference type="Pfam" id="PF04187"/>
    </source>
</evidence>
<reference evidence="3 4" key="1">
    <citation type="journal article" date="2022" name="BMC Microbiol.">
        <title>Whole genome sequencing of Moraxella bovis strains from North America reveals two genotypes with different genetic determinants.</title>
        <authorList>
            <person name="Wynn E.L."/>
            <person name="Hille M.M."/>
            <person name="Loy J.D."/>
            <person name="Schuller G."/>
            <person name="Kuhn K.L."/>
            <person name="Dickey A.M."/>
            <person name="Bono J.L."/>
            <person name="Clawson M.L."/>
        </authorList>
    </citation>
    <scope>NUCLEOTIDE SEQUENCE [LARGE SCALE GENOMIC DNA]</scope>
    <source>
        <strain evidence="2">SAM102599</strain>
        <strain evidence="3 4">SAM57978</strain>
    </source>
</reference>
<dbReference type="CDD" id="cd14727">
    <property type="entry name" value="ChanN-like"/>
    <property type="match status" value="1"/>
</dbReference>
<proteinExistence type="predicted"/>
<dbReference type="Pfam" id="PF04187">
    <property type="entry name" value="Cofac_haem_bdg"/>
    <property type="match status" value="1"/>
</dbReference>
<sequence>MFVRACFLIFCALYEAGFGLTNAHAMHDLINLSSKTSTVLTTGQIFDKANRPIPYATFVQRLAGADYVILGEYHDSVPQHHLADQLLQDLHRQRPQGSLLLEMLTVDQQAAIDKARQNPPSFKKLPKALGWQKSWDWALYGQIVAQPFEFGYPLIATNLTKSEVKTLMQGAEPLKGYLSTNDDIKAILKTRILKAHGFDKAGLDKADEKIVDNMVAIQQFRDRRMAEKILSSPKPTLLLTGNYHAEQGVGIPMHLIDLQHGKTPLTGIVVLMSKSMGEFDGQDADYIWVIQE</sequence>
<evidence type="ECO:0000313" key="3">
    <source>
        <dbReference type="EMBL" id="UZA50857.1"/>
    </source>
</evidence>
<dbReference type="InterPro" id="IPR007314">
    <property type="entry name" value="Cofac_haem-bd_dom"/>
</dbReference>
<dbReference type="Proteomes" id="UP001163283">
    <property type="component" value="Chromosome"/>
</dbReference>
<protein>
    <submittedName>
        <fullName evidence="3">ChaN family lipoprotein</fullName>
    </submittedName>
</protein>
<dbReference type="SUPFAM" id="SSF159501">
    <property type="entry name" value="EreA/ChaN-like"/>
    <property type="match status" value="1"/>
</dbReference>
<dbReference type="EMBL" id="CP087781">
    <property type="protein sequence ID" value="UZA50857.1"/>
    <property type="molecule type" value="Genomic_DNA"/>
</dbReference>
<dbReference type="Gene3D" id="1.10.8.760">
    <property type="entry name" value="Haem-binding uptake, Tiki superfamily, ChaN, domain 2"/>
    <property type="match status" value="1"/>
</dbReference>
<evidence type="ECO:0000313" key="5">
    <source>
        <dbReference type="Proteomes" id="UP001163632"/>
    </source>
</evidence>